<gene>
    <name evidence="2" type="ORF">CBW42_04530</name>
</gene>
<keyword evidence="1" id="KW-0812">Transmembrane</keyword>
<dbReference type="PANTHER" id="PTHR37304">
    <property type="entry name" value="MEMBRANE PROTEIN-RELATED"/>
    <property type="match status" value="1"/>
</dbReference>
<keyword evidence="1" id="KW-1133">Transmembrane helix</keyword>
<proteinExistence type="predicted"/>
<comment type="caution">
    <text evidence="2">The sequence shown here is derived from an EMBL/GenBank/DDBJ whole genome shotgun (WGS) entry which is preliminary data.</text>
</comment>
<reference evidence="2 3" key="1">
    <citation type="submission" date="2017-05" db="EMBL/GenBank/DDBJ databases">
        <title>Butyricicoccus porcorum sp. nov. a butyrate-producing bacterium from the swine intestinal tract.</title>
        <authorList>
            <person name="Trachsel J."/>
            <person name="Humphrey S."/>
            <person name="Allen H.K."/>
        </authorList>
    </citation>
    <scope>NUCLEOTIDE SEQUENCE [LARGE SCALE GENOMIC DNA]</scope>
    <source>
        <strain evidence="2">BB10</strain>
    </source>
</reference>
<dbReference type="AlphaFoldDB" id="A0A252F535"/>
<protein>
    <submittedName>
        <fullName evidence="2">DUF378 domain-containing protein</fullName>
    </submittedName>
</protein>
<dbReference type="InterPro" id="IPR007211">
    <property type="entry name" value="DUF378"/>
</dbReference>
<evidence type="ECO:0000313" key="3">
    <source>
        <dbReference type="Proteomes" id="UP000194903"/>
    </source>
</evidence>
<evidence type="ECO:0000313" key="2">
    <source>
        <dbReference type="EMBL" id="OUM20861.1"/>
    </source>
</evidence>
<dbReference type="Pfam" id="PF04070">
    <property type="entry name" value="DUF378"/>
    <property type="match status" value="1"/>
</dbReference>
<dbReference type="PANTHER" id="PTHR37304:SF1">
    <property type="entry name" value="MEMBRANE PROTEIN"/>
    <property type="match status" value="1"/>
</dbReference>
<feature type="transmembrane region" description="Helical" evidence="1">
    <location>
        <begin position="41"/>
        <end position="58"/>
    </location>
</feature>
<feature type="transmembrane region" description="Helical" evidence="1">
    <location>
        <begin position="6"/>
        <end position="29"/>
    </location>
</feature>
<evidence type="ECO:0000256" key="1">
    <source>
        <dbReference type="SAM" id="Phobius"/>
    </source>
</evidence>
<dbReference type="EMBL" id="NHOC01000004">
    <property type="protein sequence ID" value="OUM20861.1"/>
    <property type="molecule type" value="Genomic_DNA"/>
</dbReference>
<dbReference type="RefSeq" id="WP_087018201.1">
    <property type="nucleotide sequence ID" value="NZ_CP178353.1"/>
</dbReference>
<sequence>MDKFVLTLVIIGAVNWGCIGLFGLDIVGALFGGQGAMISRIIYAVIGLAGLWALTFYSKLHSGSSDES</sequence>
<keyword evidence="3" id="KW-1185">Reference proteome</keyword>
<accession>A0A252F535</accession>
<keyword evidence="1" id="KW-0472">Membrane</keyword>
<dbReference type="Proteomes" id="UP000194903">
    <property type="component" value="Unassembled WGS sequence"/>
</dbReference>
<dbReference type="OrthoDB" id="9812136at2"/>
<name>A0A252F535_9FIRM</name>
<organism evidence="2 3">
    <name type="scientific">Butyricicoccus porcorum</name>
    <dbReference type="NCBI Taxonomy" id="1945634"/>
    <lineage>
        <taxon>Bacteria</taxon>
        <taxon>Bacillati</taxon>
        <taxon>Bacillota</taxon>
        <taxon>Clostridia</taxon>
        <taxon>Eubacteriales</taxon>
        <taxon>Butyricicoccaceae</taxon>
        <taxon>Butyricicoccus</taxon>
    </lineage>
</organism>